<dbReference type="InterPro" id="IPR021251">
    <property type="entry name" value="DUF2793"/>
</dbReference>
<protein>
    <recommendedName>
        <fullName evidence="3">DUF2793 domain-containing protein</fullName>
    </recommendedName>
</protein>
<reference evidence="1 2" key="1">
    <citation type="submission" date="2019-06" db="EMBL/GenBank/DDBJ databases">
        <title>Whole genome shotgun sequence of Nitrobacter winogradskyi NBRC 14297.</title>
        <authorList>
            <person name="Hosoyama A."/>
            <person name="Uohara A."/>
            <person name="Ohji S."/>
            <person name="Ichikawa N."/>
        </authorList>
    </citation>
    <scope>NUCLEOTIDE SEQUENCE [LARGE SCALE GENOMIC DNA]</scope>
    <source>
        <strain evidence="1 2">NBRC 14297</strain>
    </source>
</reference>
<evidence type="ECO:0008006" key="3">
    <source>
        <dbReference type="Google" id="ProtNLM"/>
    </source>
</evidence>
<name>A0A4Y3WAP9_NITWI</name>
<dbReference type="RefSeq" id="WP_141381901.1">
    <property type="nucleotide sequence ID" value="NZ_BJNF01000002.1"/>
</dbReference>
<comment type="caution">
    <text evidence="1">The sequence shown here is derived from an EMBL/GenBank/DDBJ whole genome shotgun (WGS) entry which is preliminary data.</text>
</comment>
<dbReference type="AlphaFoldDB" id="A0A4Y3WAP9"/>
<evidence type="ECO:0000313" key="1">
    <source>
        <dbReference type="EMBL" id="GEC14336.1"/>
    </source>
</evidence>
<accession>A0A4Y3WAP9</accession>
<evidence type="ECO:0000313" key="2">
    <source>
        <dbReference type="Proteomes" id="UP000318825"/>
    </source>
</evidence>
<dbReference type="EMBL" id="BJNF01000002">
    <property type="protein sequence ID" value="GEC14336.1"/>
    <property type="molecule type" value="Genomic_DNA"/>
</dbReference>
<gene>
    <name evidence="1" type="ORF">NWI01_02280</name>
</gene>
<dbReference type="Proteomes" id="UP000318825">
    <property type="component" value="Unassembled WGS sequence"/>
</dbReference>
<proteinExistence type="predicted"/>
<organism evidence="1 2">
    <name type="scientific">Nitrobacter winogradskyi</name>
    <name type="common">Nitrobacter agilis</name>
    <dbReference type="NCBI Taxonomy" id="913"/>
    <lineage>
        <taxon>Bacteria</taxon>
        <taxon>Pseudomonadati</taxon>
        <taxon>Pseudomonadota</taxon>
        <taxon>Alphaproteobacteria</taxon>
        <taxon>Hyphomicrobiales</taxon>
        <taxon>Nitrobacteraceae</taxon>
        <taxon>Nitrobacter</taxon>
    </lineage>
</organism>
<sequence>MTDTPNLGLPYIDGSQAQKHVTHNEALRILDAAIQIGVLDLTLATPPLSPADGGRYVVAGGATGAWAGKDDAIATWQDGAWAFLTPKAGWCIWSAADESLFVFDGSAWQGAGGAASLDSVAQLGVNAAASAPNLLTVRSNDALFTAIETVDGGTGDVRIQVSKEGSANTASVFFSNGFSGRAEFGLVGADTFKLKVSADGSGWIEALDIDQDTGNVTLPRGLSLTGVISPAQITADQDDYAPAGLAAASVLQISADAPRGISGLAGGGEGRCLTVINVGSQPVTLLNESASSSASNRFSLNDSLVMSAKQAVILRYDGTAARWQAIAGGMAGAGTSVGGFVSPPQGRLTLASGVPVMTTTQSAKTTLYYTPYKGNRIPVYNGTEMVPTAFAELSVATTDTAKNPAAIGAGQVNDWFVWNDDGTLRLSHGPDWTDDTTRSAGTALTMVDGVLLNNASITNGPSASRGTYVGTTRSNGSSQLEFIPGASASGGGAAVVGLWNMYNRRPAQLFVQDSTAGWAHTSAAWRAANNSAGNRIALVCGLVEDGVRASYASLAFSTSSAVQVGISIALDATNAIAANATSFTTYFGAGSNNQISCVANYSGYPGLGFHYLQAIEYGGTNALFTSASGPTRAGLSATIWY</sequence>
<dbReference type="OrthoDB" id="564699at2"/>
<dbReference type="Pfam" id="PF10983">
    <property type="entry name" value="DUF2793"/>
    <property type="match status" value="1"/>
</dbReference>